<accession>A0ABR5SDR1</accession>
<name>A0ABR5SDR1_9BACT</name>
<gene>
    <name evidence="2" type="ORF">ASN18_2764</name>
</gene>
<protein>
    <recommendedName>
        <fullName evidence="1">ParB-like catalytic effector domain-containing protein</fullName>
    </recommendedName>
</protein>
<sequence length="203" mass="23655">MKITRVEQFPAVELIEKLKGLRMLYAPEIRPYTDVFISLEHISTDILHPAQYYILQSELEKVRNLRWALSARNIDIFNLNGYVKIWLEGIDEPIDLLPPVVEESIEKNGKVVCLINDGMHRVFLSRLEWVIPQVVYIRGIPKNLPYYAYPIPEGWDKVDIVENLPEGTLKKWHRIKDYKTLYRNFNSVFENVGGPRGNFSKGG</sequence>
<evidence type="ECO:0000313" key="2">
    <source>
        <dbReference type="EMBL" id="KWT79143.1"/>
    </source>
</evidence>
<organism evidence="2 3">
    <name type="scientific">Candidatus Magnetominusculus xianensis</name>
    <dbReference type="NCBI Taxonomy" id="1748249"/>
    <lineage>
        <taxon>Bacteria</taxon>
        <taxon>Pseudomonadati</taxon>
        <taxon>Nitrospirota</taxon>
        <taxon>Nitrospiria</taxon>
        <taxon>Nitrospirales</taxon>
        <taxon>Nitrospiraceae</taxon>
        <taxon>Candidatus Magnetominusculus</taxon>
    </lineage>
</organism>
<evidence type="ECO:0000259" key="1">
    <source>
        <dbReference type="Pfam" id="PF24392"/>
    </source>
</evidence>
<dbReference type="RefSeq" id="WP_085053384.1">
    <property type="nucleotide sequence ID" value="NZ_LNQR01000108.1"/>
</dbReference>
<dbReference type="Pfam" id="PF24392">
    <property type="entry name" value="Parb-CE"/>
    <property type="match status" value="1"/>
</dbReference>
<dbReference type="Proteomes" id="UP000060487">
    <property type="component" value="Unassembled WGS sequence"/>
</dbReference>
<reference evidence="2 3" key="1">
    <citation type="submission" date="2015-11" db="EMBL/GenBank/DDBJ databases">
        <authorList>
            <person name="Lin W."/>
        </authorList>
    </citation>
    <scope>NUCLEOTIDE SEQUENCE [LARGE SCALE GENOMIC DNA]</scope>
    <source>
        <strain evidence="2 3">HCH-1</strain>
    </source>
</reference>
<feature type="domain" description="ParB-like catalytic effector" evidence="1">
    <location>
        <begin position="13"/>
        <end position="159"/>
    </location>
</feature>
<keyword evidence="3" id="KW-1185">Reference proteome</keyword>
<evidence type="ECO:0000313" key="3">
    <source>
        <dbReference type="Proteomes" id="UP000060487"/>
    </source>
</evidence>
<comment type="caution">
    <text evidence="2">The sequence shown here is derived from an EMBL/GenBank/DDBJ whole genome shotgun (WGS) entry which is preliminary data.</text>
</comment>
<proteinExistence type="predicted"/>
<dbReference type="EMBL" id="LNQR01000108">
    <property type="protein sequence ID" value="KWT79143.1"/>
    <property type="molecule type" value="Genomic_DNA"/>
</dbReference>
<dbReference type="InterPro" id="IPR057241">
    <property type="entry name" value="Parb-CE"/>
</dbReference>